<dbReference type="Pfam" id="PF08541">
    <property type="entry name" value="ACP_syn_III_C"/>
    <property type="match status" value="1"/>
</dbReference>
<dbReference type="Pfam" id="PF08545">
    <property type="entry name" value="ACP_syn_III"/>
    <property type="match status" value="1"/>
</dbReference>
<evidence type="ECO:0000313" key="6">
    <source>
        <dbReference type="Proteomes" id="UP000198711"/>
    </source>
</evidence>
<dbReference type="GO" id="GO:0044550">
    <property type="term" value="P:secondary metabolite biosynthetic process"/>
    <property type="evidence" value="ECO:0007669"/>
    <property type="project" value="TreeGrafter"/>
</dbReference>
<dbReference type="AlphaFoldDB" id="A0A8X8IBB3"/>
<dbReference type="InterPro" id="IPR013747">
    <property type="entry name" value="ACP_syn_III_C"/>
</dbReference>
<dbReference type="PANTHER" id="PTHR34069:SF2">
    <property type="entry name" value="BETA-KETOACYL-[ACYL-CARRIER-PROTEIN] SYNTHASE III"/>
    <property type="match status" value="1"/>
</dbReference>
<dbReference type="InterPro" id="IPR016039">
    <property type="entry name" value="Thiolase-like"/>
</dbReference>
<evidence type="ECO:0000259" key="4">
    <source>
        <dbReference type="Pfam" id="PF08545"/>
    </source>
</evidence>
<feature type="domain" description="Beta-ketoacyl-[acyl-carrier-protein] synthase III C-terminal" evidence="3">
    <location>
        <begin position="259"/>
        <end position="358"/>
    </location>
</feature>
<gene>
    <name evidence="5" type="ORF">SAMN05444410_10525</name>
</gene>
<organism evidence="5 6">
    <name type="scientific">Hydrobacter penzbergensis</name>
    <dbReference type="NCBI Taxonomy" id="1235997"/>
    <lineage>
        <taxon>Bacteria</taxon>
        <taxon>Pseudomonadati</taxon>
        <taxon>Bacteroidota</taxon>
        <taxon>Chitinophagia</taxon>
        <taxon>Chitinophagales</taxon>
        <taxon>Chitinophagaceae</taxon>
        <taxon>Hydrobacter</taxon>
    </lineage>
</organism>
<reference evidence="5 6" key="1">
    <citation type="submission" date="2016-10" db="EMBL/GenBank/DDBJ databases">
        <authorList>
            <person name="Varghese N."/>
            <person name="Submissions S."/>
        </authorList>
    </citation>
    <scope>NUCLEOTIDE SEQUENCE [LARGE SCALE GENOMIC DNA]</scope>
    <source>
        <strain evidence="5 6">DSM 25353</strain>
    </source>
</reference>
<dbReference type="Proteomes" id="UP000198711">
    <property type="component" value="Unassembled WGS sequence"/>
</dbReference>
<dbReference type="EMBL" id="FNNO01000005">
    <property type="protein sequence ID" value="SDW69374.1"/>
    <property type="molecule type" value="Genomic_DNA"/>
</dbReference>
<dbReference type="CDD" id="cd00830">
    <property type="entry name" value="KAS_III"/>
    <property type="match status" value="1"/>
</dbReference>
<feature type="domain" description="Beta-ketoacyl-[acyl-carrier-protein] synthase III N-terminal" evidence="4">
    <location>
        <begin position="132"/>
        <end position="210"/>
    </location>
</feature>
<dbReference type="Gene3D" id="3.40.47.10">
    <property type="match status" value="2"/>
</dbReference>
<name>A0A8X8IBB3_9BACT</name>
<accession>A0A8X8IBB3</accession>
<dbReference type="GO" id="GO:0006633">
    <property type="term" value="P:fatty acid biosynthetic process"/>
    <property type="evidence" value="ECO:0007669"/>
    <property type="project" value="InterPro"/>
</dbReference>
<dbReference type="InterPro" id="IPR013751">
    <property type="entry name" value="ACP_syn_III_N"/>
</dbReference>
<keyword evidence="1" id="KW-0808">Transferase</keyword>
<dbReference type="SUPFAM" id="SSF53901">
    <property type="entry name" value="Thiolase-like"/>
    <property type="match status" value="1"/>
</dbReference>
<evidence type="ECO:0000256" key="1">
    <source>
        <dbReference type="ARBA" id="ARBA00022679"/>
    </source>
</evidence>
<comment type="caution">
    <text evidence="5">The sequence shown here is derived from an EMBL/GenBank/DDBJ whole genome shotgun (WGS) entry which is preliminary data.</text>
</comment>
<protein>
    <submittedName>
        <fullName evidence="5">3-oxoacyl-[acyl-carrier-protein] synthase-3</fullName>
    </submittedName>
</protein>
<dbReference type="PANTHER" id="PTHR34069">
    <property type="entry name" value="3-OXOACYL-[ACYL-CARRIER-PROTEIN] SYNTHASE 3"/>
    <property type="match status" value="1"/>
</dbReference>
<dbReference type="GO" id="GO:0004315">
    <property type="term" value="F:3-oxoacyl-[acyl-carrier-protein] synthase activity"/>
    <property type="evidence" value="ECO:0007669"/>
    <property type="project" value="InterPro"/>
</dbReference>
<evidence type="ECO:0000259" key="3">
    <source>
        <dbReference type="Pfam" id="PF08541"/>
    </source>
</evidence>
<proteinExistence type="predicted"/>
<dbReference type="RefSeq" id="WP_092723302.1">
    <property type="nucleotide sequence ID" value="NZ_FNNO01000005.1"/>
</dbReference>
<evidence type="ECO:0000313" key="5">
    <source>
        <dbReference type="EMBL" id="SDW69374.1"/>
    </source>
</evidence>
<keyword evidence="6" id="KW-1185">Reference proteome</keyword>
<keyword evidence="2" id="KW-0012">Acyltransferase</keyword>
<evidence type="ECO:0000256" key="2">
    <source>
        <dbReference type="ARBA" id="ARBA00023315"/>
    </source>
</evidence>
<sequence>MLLFRTVITGIGSYIPPHIKTNQEFVSQDFYTEDHERIVATPNEIIEKFRDITGIEERRYVGDEFNASDMAIVAAKHAIEDAGIDPETLDQIIVAHNFGNVVKHTIQTDILPALASRVKQALGIRNPNCVAYDLLFGCPGWIQGVIQADAFIKAGIAKKCLVIGTETLSRVIDKYDRDSMIFSDGAGASVIEALEPLENGSGILASSVQSHCVDEAYYLNMGKSYKPGADPCVRYIKMKGRKVYEYAMKHVPLAMKACLEKAGIHVTEVKKFFLHQANEKMDEGFVKVLYKLYGLKDIPEHVMPMSIHKLGNSSVATIPTLFDLVKRGILDNHDIHRGDVILFASVGAGMNINAVCYRV</sequence>